<dbReference type="AlphaFoldDB" id="A0A382PPF6"/>
<sequence length="39" mass="4229">VAGSRDLDRSKVQAPGIVRDPSGGHRLFYTAIGSDRPFE</sequence>
<evidence type="ECO:0000256" key="1">
    <source>
        <dbReference type="SAM" id="MobiDB-lite"/>
    </source>
</evidence>
<feature type="non-terminal residue" evidence="2">
    <location>
        <position position="39"/>
    </location>
</feature>
<gene>
    <name evidence="2" type="ORF">METZ01_LOCUS327524</name>
</gene>
<dbReference type="EMBL" id="UINC01108513">
    <property type="protein sequence ID" value="SVC74670.1"/>
    <property type="molecule type" value="Genomic_DNA"/>
</dbReference>
<feature type="compositionally biased region" description="Basic and acidic residues" evidence="1">
    <location>
        <begin position="1"/>
        <end position="11"/>
    </location>
</feature>
<organism evidence="2">
    <name type="scientific">marine metagenome</name>
    <dbReference type="NCBI Taxonomy" id="408172"/>
    <lineage>
        <taxon>unclassified sequences</taxon>
        <taxon>metagenomes</taxon>
        <taxon>ecological metagenomes</taxon>
    </lineage>
</organism>
<accession>A0A382PPF6</accession>
<name>A0A382PPF6_9ZZZZ</name>
<protein>
    <submittedName>
        <fullName evidence="2">Uncharacterized protein</fullName>
    </submittedName>
</protein>
<proteinExistence type="predicted"/>
<reference evidence="2" key="1">
    <citation type="submission" date="2018-05" db="EMBL/GenBank/DDBJ databases">
        <authorList>
            <person name="Lanie J.A."/>
            <person name="Ng W.-L."/>
            <person name="Kazmierczak K.M."/>
            <person name="Andrzejewski T.M."/>
            <person name="Davidsen T.M."/>
            <person name="Wayne K.J."/>
            <person name="Tettelin H."/>
            <person name="Glass J.I."/>
            <person name="Rusch D."/>
            <person name="Podicherti R."/>
            <person name="Tsui H.-C.T."/>
            <person name="Winkler M.E."/>
        </authorList>
    </citation>
    <scope>NUCLEOTIDE SEQUENCE</scope>
</reference>
<feature type="region of interest" description="Disordered" evidence="1">
    <location>
        <begin position="1"/>
        <end position="26"/>
    </location>
</feature>
<feature type="non-terminal residue" evidence="2">
    <location>
        <position position="1"/>
    </location>
</feature>
<evidence type="ECO:0000313" key="2">
    <source>
        <dbReference type="EMBL" id="SVC74670.1"/>
    </source>
</evidence>